<evidence type="ECO:0000256" key="1">
    <source>
        <dbReference type="ARBA" id="ARBA00004651"/>
    </source>
</evidence>
<dbReference type="InterPro" id="IPR010920">
    <property type="entry name" value="LSM_dom_sf"/>
</dbReference>
<feature type="transmembrane region" description="Helical" evidence="8">
    <location>
        <begin position="204"/>
        <end position="224"/>
    </location>
</feature>
<feature type="domain" description="Mechanosensitive ion channel MscS C-terminal" evidence="10">
    <location>
        <begin position="697"/>
        <end position="775"/>
    </location>
</feature>
<dbReference type="SUPFAM" id="SSF50182">
    <property type="entry name" value="Sm-like ribonucleoproteins"/>
    <property type="match status" value="1"/>
</dbReference>
<evidence type="ECO:0000256" key="3">
    <source>
        <dbReference type="ARBA" id="ARBA00022475"/>
    </source>
</evidence>
<sequence length="793" mass="83977">MNDFLAAPPAPRRRRLPGALGAFLLILAITVVPSLSAQAPAQLPPTIDQIEKALDTLTRQADKPLEPKQADEALGETNRLQNDAAALASAQAAPIAALKERIALLGENAAQSNDPSLRSDARRMERDLAAAEAIVQRAKLAELDAQQLTAKLNFARAQTMGRELAARDASPFGLDLWAEAGQALPRELARAQALPSRAPPATPAVQALGLGAWALLCLVLLIPVRRTLIRGITAIARRKSTQYSAFVLSTYALARTLTTFALVWGCLWLLRLAVQQWPLDSLTLAAVLTASIAVATYLMLGSLGLSLAIPLQPATPSPSPSPASVGGQAARRAVRYLALGMAFIAACMALEQRLMLGQASQAALHAVEALVALVFLALALSQASRLRAVAMATAPAERHARFAVLGVVLTLSWLFVGALAVALTLGYINLSEQLSTWSYWTLVVIGAAWLLMRFVDALCLHVGAAWKARAHYASGSKVLEQIAVLLSAVLRLLILALACGALLVPFGAGFTSVLEGFALLAKGFQVGGVSVSALAVLRAALAVAVVVAVFKLIRWWMVTSYLPTTSLQPDARSSVERIVHYLGLALAALWGLTAFGIGMEKVAILASALSVGIGFGLQAITQNFVSGLILLVERPVKIGDWVKLGGMEGDIKRINVRSTEILVGDHSTLIVPNSELITKVVQNMTPHGARGRAQLMFSVDVKADLDRAIEIVKEVYAQDQAVLEVPAPAVFLDKIDAGAAVLNTFVHVASPRDAYGARSRLLLAVLKALRQAGIEAGLPPQQISVTPQAVKAE</sequence>
<feature type="transmembrane region" description="Helical" evidence="8">
    <location>
        <begin position="402"/>
        <end position="428"/>
    </location>
</feature>
<evidence type="ECO:0000256" key="7">
    <source>
        <dbReference type="SAM" id="Coils"/>
    </source>
</evidence>
<dbReference type="EMBL" id="SAWZ01000013">
    <property type="protein sequence ID" value="RXQ99932.1"/>
    <property type="molecule type" value="Genomic_DNA"/>
</dbReference>
<evidence type="ECO:0000256" key="8">
    <source>
        <dbReference type="SAM" id="Phobius"/>
    </source>
</evidence>
<keyword evidence="4 8" id="KW-0812">Transmembrane</keyword>
<dbReference type="SUPFAM" id="SSF82689">
    <property type="entry name" value="Mechanosensitive channel protein MscS (YggB), C-terminal domain"/>
    <property type="match status" value="1"/>
</dbReference>
<comment type="subcellular location">
    <subcellularLocation>
        <location evidence="1">Cell membrane</location>
        <topology evidence="1">Multi-pass membrane protein</topology>
    </subcellularLocation>
</comment>
<evidence type="ECO:0000256" key="4">
    <source>
        <dbReference type="ARBA" id="ARBA00022692"/>
    </source>
</evidence>
<feature type="transmembrane region" description="Helical" evidence="8">
    <location>
        <begin position="524"/>
        <end position="550"/>
    </location>
</feature>
<dbReference type="Gene3D" id="2.30.30.60">
    <property type="match status" value="1"/>
</dbReference>
<keyword evidence="7" id="KW-0175">Coiled coil</keyword>
<feature type="transmembrane region" description="Helical" evidence="8">
    <location>
        <begin position="578"/>
        <end position="597"/>
    </location>
</feature>
<dbReference type="PANTHER" id="PTHR30347:SF9">
    <property type="entry name" value="MINICONDUCTANCE MECHANOSENSITIVE CHANNEL MSCM"/>
    <property type="match status" value="1"/>
</dbReference>
<dbReference type="Gene3D" id="1.10.287.1260">
    <property type="match status" value="1"/>
</dbReference>
<dbReference type="GO" id="GO:0008381">
    <property type="term" value="F:mechanosensitive monoatomic ion channel activity"/>
    <property type="evidence" value="ECO:0007669"/>
    <property type="project" value="UniProtKB-ARBA"/>
</dbReference>
<keyword evidence="6 8" id="KW-0472">Membrane</keyword>
<accession>A0A4Q1JR75</accession>
<dbReference type="SUPFAM" id="SSF82861">
    <property type="entry name" value="Mechanosensitive channel protein MscS (YggB), transmembrane region"/>
    <property type="match status" value="1"/>
</dbReference>
<evidence type="ECO:0000256" key="2">
    <source>
        <dbReference type="ARBA" id="ARBA00008017"/>
    </source>
</evidence>
<keyword evidence="3" id="KW-1003">Cell membrane</keyword>
<keyword evidence="12" id="KW-1185">Reference proteome</keyword>
<dbReference type="GO" id="GO:0005886">
    <property type="term" value="C:plasma membrane"/>
    <property type="evidence" value="ECO:0007669"/>
    <property type="project" value="UniProtKB-SubCell"/>
</dbReference>
<comment type="similarity">
    <text evidence="2">Belongs to the MscS (TC 1.A.23) family.</text>
</comment>
<feature type="transmembrane region" description="Helical" evidence="8">
    <location>
        <begin position="440"/>
        <end position="466"/>
    </location>
</feature>
<evidence type="ECO:0000313" key="11">
    <source>
        <dbReference type="EMBL" id="RXQ99932.1"/>
    </source>
</evidence>
<protein>
    <submittedName>
        <fullName evidence="11">DUF3772 domain-containing protein</fullName>
    </submittedName>
</protein>
<dbReference type="InterPro" id="IPR049278">
    <property type="entry name" value="MS_channel_C"/>
</dbReference>
<dbReference type="InterPro" id="IPR011066">
    <property type="entry name" value="MscS_channel_C_sf"/>
</dbReference>
<feature type="domain" description="Mechanosensitive ion channel MscS" evidence="9">
    <location>
        <begin position="620"/>
        <end position="685"/>
    </location>
</feature>
<feature type="transmembrane region" description="Helical" evidence="8">
    <location>
        <begin position="245"/>
        <end position="270"/>
    </location>
</feature>
<feature type="coiled-coil region" evidence="7">
    <location>
        <begin position="121"/>
        <end position="158"/>
    </location>
</feature>
<proteinExistence type="inferred from homology"/>
<organism evidence="11 12">
    <name type="scientific">Pseudoxanthomonas composti</name>
    <dbReference type="NCBI Taxonomy" id="2137479"/>
    <lineage>
        <taxon>Bacteria</taxon>
        <taxon>Pseudomonadati</taxon>
        <taxon>Pseudomonadota</taxon>
        <taxon>Gammaproteobacteria</taxon>
        <taxon>Lysobacterales</taxon>
        <taxon>Lysobacteraceae</taxon>
        <taxon>Pseudoxanthomonas</taxon>
    </lineage>
</organism>
<feature type="transmembrane region" description="Helical" evidence="8">
    <location>
        <begin position="603"/>
        <end position="632"/>
    </location>
</feature>
<dbReference type="Gene3D" id="3.30.70.100">
    <property type="match status" value="1"/>
</dbReference>
<dbReference type="InterPro" id="IPR023408">
    <property type="entry name" value="MscS_beta-dom_sf"/>
</dbReference>
<dbReference type="OrthoDB" id="9799209at2"/>
<feature type="transmembrane region" description="Helical" evidence="8">
    <location>
        <begin position="478"/>
        <end position="504"/>
    </location>
</feature>
<dbReference type="Pfam" id="PF00924">
    <property type="entry name" value="MS_channel_2nd"/>
    <property type="match status" value="1"/>
</dbReference>
<evidence type="ECO:0000259" key="9">
    <source>
        <dbReference type="Pfam" id="PF00924"/>
    </source>
</evidence>
<name>A0A4Q1JR75_9GAMM</name>
<dbReference type="InterPro" id="IPR011014">
    <property type="entry name" value="MscS_channel_TM-2"/>
</dbReference>
<dbReference type="InterPro" id="IPR006685">
    <property type="entry name" value="MscS_channel_2nd"/>
</dbReference>
<comment type="caution">
    <text evidence="11">The sequence shown here is derived from an EMBL/GenBank/DDBJ whole genome shotgun (WGS) entry which is preliminary data.</text>
</comment>
<evidence type="ECO:0000256" key="6">
    <source>
        <dbReference type="ARBA" id="ARBA00023136"/>
    </source>
</evidence>
<evidence type="ECO:0000256" key="5">
    <source>
        <dbReference type="ARBA" id="ARBA00022989"/>
    </source>
</evidence>
<keyword evidence="5 8" id="KW-1133">Transmembrane helix</keyword>
<dbReference type="RefSeq" id="WP_129472559.1">
    <property type="nucleotide sequence ID" value="NZ_SAWZ01000013.1"/>
</dbReference>
<dbReference type="Pfam" id="PF21082">
    <property type="entry name" value="MS_channel_3rd"/>
    <property type="match status" value="1"/>
</dbReference>
<feature type="transmembrane region" description="Helical" evidence="8">
    <location>
        <begin position="282"/>
        <end position="300"/>
    </location>
</feature>
<gene>
    <name evidence="11" type="ORF">EPA99_17585</name>
</gene>
<dbReference type="InterPro" id="IPR052702">
    <property type="entry name" value="MscS-like_channel"/>
</dbReference>
<feature type="transmembrane region" description="Helical" evidence="8">
    <location>
        <begin position="362"/>
        <end position="381"/>
    </location>
</feature>
<evidence type="ECO:0000259" key="10">
    <source>
        <dbReference type="Pfam" id="PF21082"/>
    </source>
</evidence>
<dbReference type="AlphaFoldDB" id="A0A4Q1JR75"/>
<reference evidence="11 12" key="1">
    <citation type="submission" date="2019-01" db="EMBL/GenBank/DDBJ databases">
        <title>Pseudoxanthomonas composti sp. nov., isolated from compost.</title>
        <authorList>
            <person name="Yang G."/>
        </authorList>
    </citation>
    <scope>NUCLEOTIDE SEQUENCE [LARGE SCALE GENOMIC DNA]</scope>
    <source>
        <strain evidence="11 12">GSS15</strain>
    </source>
</reference>
<feature type="transmembrane region" description="Helical" evidence="8">
    <location>
        <begin position="336"/>
        <end position="356"/>
    </location>
</feature>
<dbReference type="Proteomes" id="UP000289784">
    <property type="component" value="Unassembled WGS sequence"/>
</dbReference>
<dbReference type="PANTHER" id="PTHR30347">
    <property type="entry name" value="POTASSIUM CHANNEL RELATED"/>
    <property type="match status" value="1"/>
</dbReference>
<evidence type="ECO:0000313" key="12">
    <source>
        <dbReference type="Proteomes" id="UP000289784"/>
    </source>
</evidence>